<organism evidence="1 2">
    <name type="scientific">Mycobacterium dioxanotrophicus</name>
    <dbReference type="NCBI Taxonomy" id="482462"/>
    <lineage>
        <taxon>Bacteria</taxon>
        <taxon>Bacillati</taxon>
        <taxon>Actinomycetota</taxon>
        <taxon>Actinomycetes</taxon>
        <taxon>Mycobacteriales</taxon>
        <taxon>Mycobacteriaceae</taxon>
        <taxon>Mycobacterium</taxon>
    </lineage>
</organism>
<dbReference type="InterPro" id="IPR029060">
    <property type="entry name" value="PIN-like_dom_sf"/>
</dbReference>
<sequence>MPVARVLIDANVIYSRTLLDWVSMLSVYGNMYEVVWTEDVLAEARYHLRKDKPEISDGYLTARFDRIRKLFSDGRIDGFEITNRDHPDRHDWHVVNAAASGGVGYLVTDDAKFERLAGNDDLEFETHTADTFLTLVDDSSPGLVRRVTAEQHAYWSAKPGHQPLPYALSLAGAPVFADRVQQRLQELFG</sequence>
<dbReference type="KEGG" id="mdx:BTO20_20040"/>
<evidence type="ECO:0000313" key="1">
    <source>
        <dbReference type="EMBL" id="ART70524.1"/>
    </source>
</evidence>
<protein>
    <recommendedName>
        <fullName evidence="3">PIN domain-containing protein</fullName>
    </recommendedName>
</protein>
<accession>A0A1Y0C5Z4</accession>
<dbReference type="Proteomes" id="UP000195331">
    <property type="component" value="Chromosome"/>
</dbReference>
<dbReference type="EMBL" id="CP020809">
    <property type="protein sequence ID" value="ART70524.1"/>
    <property type="molecule type" value="Genomic_DNA"/>
</dbReference>
<reference evidence="1 2" key="1">
    <citation type="submission" date="2017-04" db="EMBL/GenBank/DDBJ databases">
        <title>Whole Genome Sequence of 1,4-Dioxane Degrading Bacterium Mycobacterium dioxanotrophicus PH-06.</title>
        <authorList>
            <person name="He Y."/>
        </authorList>
    </citation>
    <scope>NUCLEOTIDE SEQUENCE [LARGE SCALE GENOMIC DNA]</scope>
    <source>
        <strain evidence="1 2">PH-06</strain>
    </source>
</reference>
<name>A0A1Y0C5Z4_9MYCO</name>
<evidence type="ECO:0008006" key="3">
    <source>
        <dbReference type="Google" id="ProtNLM"/>
    </source>
</evidence>
<dbReference type="SUPFAM" id="SSF88723">
    <property type="entry name" value="PIN domain-like"/>
    <property type="match status" value="1"/>
</dbReference>
<dbReference type="OrthoDB" id="211933at2"/>
<evidence type="ECO:0000313" key="2">
    <source>
        <dbReference type="Proteomes" id="UP000195331"/>
    </source>
</evidence>
<dbReference type="AlphaFoldDB" id="A0A1Y0C5Z4"/>
<proteinExistence type="predicted"/>
<gene>
    <name evidence="1" type="ORF">BTO20_20040</name>
</gene>
<keyword evidence="2" id="KW-1185">Reference proteome</keyword>
<dbReference type="RefSeq" id="WP_087077982.1">
    <property type="nucleotide sequence ID" value="NZ_CP020809.1"/>
</dbReference>